<dbReference type="GO" id="GO:0030672">
    <property type="term" value="C:synaptic vesicle membrane"/>
    <property type="evidence" value="ECO:0007669"/>
    <property type="project" value="TreeGrafter"/>
</dbReference>
<reference evidence="3" key="1">
    <citation type="submission" date="2017-02" db="UniProtKB">
        <authorList>
            <consortium name="WormBaseParasite"/>
        </authorList>
    </citation>
    <scope>IDENTIFICATION</scope>
</reference>
<dbReference type="InterPro" id="IPR016579">
    <property type="entry name" value="Synaptogyrin"/>
</dbReference>
<proteinExistence type="predicted"/>
<evidence type="ECO:0000256" key="2">
    <source>
        <dbReference type="SAM" id="Phobius"/>
    </source>
</evidence>
<dbReference type="PANTHER" id="PTHR10838:SF20">
    <property type="entry name" value="SYNAPTOGYRIN"/>
    <property type="match status" value="1"/>
</dbReference>
<keyword evidence="2" id="KW-0812">Transmembrane</keyword>
<feature type="transmembrane region" description="Helical" evidence="2">
    <location>
        <begin position="63"/>
        <end position="85"/>
    </location>
</feature>
<protein>
    <submittedName>
        <fullName evidence="3">MARVEL domain-containing protein</fullName>
    </submittedName>
</protein>
<dbReference type="AlphaFoldDB" id="A0A0N4VQ54"/>
<evidence type="ECO:0000256" key="1">
    <source>
        <dbReference type="SAM" id="MobiDB-lite"/>
    </source>
</evidence>
<dbReference type="WBParaSite" id="EVEC_0001314601-mRNA-1">
    <property type="protein sequence ID" value="EVEC_0001314601-mRNA-1"/>
    <property type="gene ID" value="EVEC_0001314601"/>
</dbReference>
<organism evidence="3">
    <name type="scientific">Enterobius vermicularis</name>
    <name type="common">Human pinworm</name>
    <dbReference type="NCBI Taxonomy" id="51028"/>
    <lineage>
        <taxon>Eukaryota</taxon>
        <taxon>Metazoa</taxon>
        <taxon>Ecdysozoa</taxon>
        <taxon>Nematoda</taxon>
        <taxon>Chromadorea</taxon>
        <taxon>Rhabditida</taxon>
        <taxon>Spirurina</taxon>
        <taxon>Oxyuridomorpha</taxon>
        <taxon>Oxyuroidea</taxon>
        <taxon>Oxyuridae</taxon>
        <taxon>Enterobius</taxon>
    </lineage>
</organism>
<sequence>LGIVHQNFSYVLKFLIIVLKYFINFFQLLGLIVWRSVSSGCWYKPEEEPPFCMFNRSETTCSATSAIGFFSLATAIALLIMDAQFDKISAVQTRKRIVVLDMAVSGFLITFTFSSITDFAPPYQTEFTTGDQQNYGYGQPGPEGGTG</sequence>
<keyword evidence="2" id="KW-1133">Transmembrane helix</keyword>
<feature type="transmembrane region" description="Helical" evidence="2">
    <location>
        <begin position="12"/>
        <end position="34"/>
    </location>
</feature>
<name>A0A0N4VQ54_ENTVE</name>
<evidence type="ECO:0000313" key="3">
    <source>
        <dbReference type="WBParaSite" id="EVEC_0001314601-mRNA-1"/>
    </source>
</evidence>
<keyword evidence="2" id="KW-0472">Membrane</keyword>
<accession>A0A0N4VQ54</accession>
<feature type="compositionally biased region" description="Gly residues" evidence="1">
    <location>
        <begin position="138"/>
        <end position="147"/>
    </location>
</feature>
<dbReference type="PANTHER" id="PTHR10838">
    <property type="entry name" value="SYNAPTOGYRIN"/>
    <property type="match status" value="1"/>
</dbReference>
<feature type="region of interest" description="Disordered" evidence="1">
    <location>
        <begin position="127"/>
        <end position="147"/>
    </location>
</feature>
<feature type="transmembrane region" description="Helical" evidence="2">
    <location>
        <begin position="97"/>
        <end position="116"/>
    </location>
</feature>
<dbReference type="GO" id="GO:0031594">
    <property type="term" value="C:neuromuscular junction"/>
    <property type="evidence" value="ECO:0007669"/>
    <property type="project" value="TreeGrafter"/>
</dbReference>